<reference evidence="1 2" key="1">
    <citation type="journal article" date="2020" name="ISME J.">
        <title>Comparative genomics reveals insights into cyanobacterial evolution and habitat adaptation.</title>
        <authorList>
            <person name="Chen M.Y."/>
            <person name="Teng W.K."/>
            <person name="Zhao L."/>
            <person name="Hu C.X."/>
            <person name="Zhou Y.K."/>
            <person name="Han B.P."/>
            <person name="Song L.R."/>
            <person name="Shu W.S."/>
        </authorList>
    </citation>
    <scope>NUCLEOTIDE SEQUENCE [LARGE SCALE GENOMIC DNA]</scope>
    <source>
        <strain evidence="1 2">FACHB-391</strain>
    </source>
</reference>
<gene>
    <name evidence="1" type="ORF">H6G95_36455</name>
</gene>
<protein>
    <submittedName>
        <fullName evidence="1">Uncharacterized protein</fullName>
    </submittedName>
</protein>
<sequence length="114" mass="12348">MVQHNALKKIWRSHIFAAQSQWHLSDTNTGDTAYQATCMTSNASTAVRRPAGNFLFSANPFPCCVPLAFSGCASASVAPQAVTLDCAVKVQIVQTLYCVRVQAVCFPLPLPLYL</sequence>
<dbReference type="RefSeq" id="WP_190901950.1">
    <property type="nucleotide sequence ID" value="NZ_JACJTE010000125.1"/>
</dbReference>
<name>A0ABR8F891_NOSLI</name>
<comment type="caution">
    <text evidence="1">The sequence shown here is derived from an EMBL/GenBank/DDBJ whole genome shotgun (WGS) entry which is preliminary data.</text>
</comment>
<evidence type="ECO:0000313" key="1">
    <source>
        <dbReference type="EMBL" id="MBD2565949.1"/>
    </source>
</evidence>
<dbReference type="EMBL" id="JACJTE010000125">
    <property type="protein sequence ID" value="MBD2565949.1"/>
    <property type="molecule type" value="Genomic_DNA"/>
</dbReference>
<evidence type="ECO:0000313" key="2">
    <source>
        <dbReference type="Proteomes" id="UP000604661"/>
    </source>
</evidence>
<organism evidence="1 2">
    <name type="scientific">Nostoc linckia FACHB-391</name>
    <dbReference type="NCBI Taxonomy" id="2692906"/>
    <lineage>
        <taxon>Bacteria</taxon>
        <taxon>Bacillati</taxon>
        <taxon>Cyanobacteriota</taxon>
        <taxon>Cyanophyceae</taxon>
        <taxon>Nostocales</taxon>
        <taxon>Nostocaceae</taxon>
        <taxon>Nostoc</taxon>
    </lineage>
</organism>
<accession>A0ABR8F891</accession>
<dbReference type="Proteomes" id="UP000604661">
    <property type="component" value="Unassembled WGS sequence"/>
</dbReference>
<proteinExistence type="predicted"/>
<keyword evidence="2" id="KW-1185">Reference proteome</keyword>